<dbReference type="GO" id="GO:0016020">
    <property type="term" value="C:membrane"/>
    <property type="evidence" value="ECO:0007669"/>
    <property type="project" value="InterPro"/>
</dbReference>
<keyword evidence="3" id="KW-0472">Membrane</keyword>
<dbReference type="Pfam" id="PF01066">
    <property type="entry name" value="CDP-OH_P_transf"/>
    <property type="match status" value="1"/>
</dbReference>
<dbReference type="GO" id="GO:0016780">
    <property type="term" value="F:phosphotransferase activity, for other substituted phosphate groups"/>
    <property type="evidence" value="ECO:0007669"/>
    <property type="project" value="InterPro"/>
</dbReference>
<reference evidence="4 5" key="1">
    <citation type="submission" date="2018-06" db="EMBL/GenBank/DDBJ databases">
        <title>Actinomadura craniellae sp. nov. isolated from marine sponge Craniella sp.</title>
        <authorList>
            <person name="Li L."/>
            <person name="Xu Q.H."/>
            <person name="Lin H.W."/>
            <person name="Lu Y.H."/>
        </authorList>
    </citation>
    <scope>NUCLEOTIDE SEQUENCE [LARGE SCALE GENOMIC DNA]</scope>
    <source>
        <strain evidence="4 5">LHW63021</strain>
    </source>
</reference>
<dbReference type="Proteomes" id="UP000251891">
    <property type="component" value="Unassembled WGS sequence"/>
</dbReference>
<comment type="similarity">
    <text evidence="2">Belongs to the CDP-alcohol phosphatidyltransferase class-I family.</text>
</comment>
<name>A0A365HEK2_9ACTN</name>
<dbReference type="OrthoDB" id="9782011at2"/>
<comment type="caution">
    <text evidence="4">The sequence shown here is derived from an EMBL/GenBank/DDBJ whole genome shotgun (WGS) entry which is preliminary data.</text>
</comment>
<feature type="transmembrane region" description="Helical" evidence="3">
    <location>
        <begin position="193"/>
        <end position="208"/>
    </location>
</feature>
<keyword evidence="3" id="KW-0812">Transmembrane</keyword>
<dbReference type="GO" id="GO:0008654">
    <property type="term" value="P:phospholipid biosynthetic process"/>
    <property type="evidence" value="ECO:0007669"/>
    <property type="project" value="InterPro"/>
</dbReference>
<keyword evidence="1 2" id="KW-0808">Transferase</keyword>
<gene>
    <name evidence="4" type="ORF">DPM19_02785</name>
</gene>
<evidence type="ECO:0000256" key="2">
    <source>
        <dbReference type="RuleBase" id="RU003750"/>
    </source>
</evidence>
<proteinExistence type="inferred from homology"/>
<evidence type="ECO:0000256" key="1">
    <source>
        <dbReference type="ARBA" id="ARBA00022679"/>
    </source>
</evidence>
<feature type="transmembrane region" description="Helical" evidence="3">
    <location>
        <begin position="6"/>
        <end position="36"/>
    </location>
</feature>
<evidence type="ECO:0000313" key="5">
    <source>
        <dbReference type="Proteomes" id="UP000251891"/>
    </source>
</evidence>
<keyword evidence="3" id="KW-1133">Transmembrane helix</keyword>
<dbReference type="InterPro" id="IPR043130">
    <property type="entry name" value="CDP-OH_PTrfase_TM_dom"/>
</dbReference>
<evidence type="ECO:0000313" key="4">
    <source>
        <dbReference type="EMBL" id="RAY17306.1"/>
    </source>
</evidence>
<keyword evidence="5" id="KW-1185">Reference proteome</keyword>
<organism evidence="4 5">
    <name type="scientific">Actinomadura craniellae</name>
    <dbReference type="NCBI Taxonomy" id="2231787"/>
    <lineage>
        <taxon>Bacteria</taxon>
        <taxon>Bacillati</taxon>
        <taxon>Actinomycetota</taxon>
        <taxon>Actinomycetes</taxon>
        <taxon>Streptosporangiales</taxon>
        <taxon>Thermomonosporaceae</taxon>
        <taxon>Actinomadura</taxon>
    </lineage>
</organism>
<evidence type="ECO:0000256" key="3">
    <source>
        <dbReference type="SAM" id="Phobius"/>
    </source>
</evidence>
<dbReference type="AlphaFoldDB" id="A0A365HEK2"/>
<dbReference type="InterPro" id="IPR048254">
    <property type="entry name" value="CDP_ALCOHOL_P_TRANSF_CS"/>
</dbReference>
<protein>
    <submittedName>
        <fullName evidence="4">CDP-alcohol phosphatidyltransferase family protein</fullName>
    </submittedName>
</protein>
<accession>A0A365HEK2</accession>
<dbReference type="InterPro" id="IPR000462">
    <property type="entry name" value="CDP-OH_P_trans"/>
</dbReference>
<dbReference type="PROSITE" id="PS00379">
    <property type="entry name" value="CDP_ALCOHOL_P_TRANSF"/>
    <property type="match status" value="1"/>
</dbReference>
<dbReference type="Gene3D" id="1.20.120.1760">
    <property type="match status" value="1"/>
</dbReference>
<dbReference type="EMBL" id="QLYX01000001">
    <property type="protein sequence ID" value="RAY17306.1"/>
    <property type="molecule type" value="Genomic_DNA"/>
</dbReference>
<sequence length="276" mass="27821">MGVQVGLLAVLEICVGLGPVGWAAGIGYAAVLSAVLTRALSRSGARSLGPANQVTLARAELVGGVTALVAAALAGRPVPVAFIVALAAAALVLDAVDGQVARRTGTVSALGARFDMEVDAFLILVLSFFMAGSAGPWVLAIGAMRYVFVAAAWAGPWLRAPLPPSLARKAVAVVQGVVLVVAAAGVLPRPVTIGLLGLALATLSWSFGRDTGWLWRHRPAGIEYRTPARLPAALPALPALRAGASPASLPAGDRSWAGGLLQGRQETAPAGMPGAA</sequence>
<feature type="transmembrane region" description="Helical" evidence="3">
    <location>
        <begin position="80"/>
        <end position="98"/>
    </location>
</feature>